<evidence type="ECO:0000313" key="2">
    <source>
        <dbReference type="Proteomes" id="UP000295783"/>
    </source>
</evidence>
<reference evidence="1 2" key="1">
    <citation type="submission" date="2019-03" db="EMBL/GenBank/DDBJ databases">
        <title>Genomic Encyclopedia of Type Strains, Phase III (KMG-III): the genomes of soil and plant-associated and newly described type strains.</title>
        <authorList>
            <person name="Whitman W."/>
        </authorList>
    </citation>
    <scope>NUCLEOTIDE SEQUENCE [LARGE SCALE GENOMIC DNA]</scope>
    <source>
        <strain evidence="1 2">CGMCC 1.7660</strain>
    </source>
</reference>
<proteinExistence type="predicted"/>
<accession>A0A4R6WVA5</accession>
<dbReference type="AlphaFoldDB" id="A0A4R6WVA5"/>
<name>A0A4R6WVA5_9PROT</name>
<gene>
    <name evidence="1" type="ORF">A8950_0498</name>
</gene>
<comment type="caution">
    <text evidence="1">The sequence shown here is derived from an EMBL/GenBank/DDBJ whole genome shotgun (WGS) entry which is preliminary data.</text>
</comment>
<protein>
    <submittedName>
        <fullName evidence="1">Uncharacterized protein</fullName>
    </submittedName>
</protein>
<organism evidence="1 2">
    <name type="scientific">Dongia mobilis</name>
    <dbReference type="NCBI Taxonomy" id="578943"/>
    <lineage>
        <taxon>Bacteria</taxon>
        <taxon>Pseudomonadati</taxon>
        <taxon>Pseudomonadota</taxon>
        <taxon>Alphaproteobacteria</taxon>
        <taxon>Rhodospirillales</taxon>
        <taxon>Dongiaceae</taxon>
        <taxon>Dongia</taxon>
    </lineage>
</organism>
<dbReference type="AntiFam" id="ANF00041">
    <property type="entry name" value="Antisense to RNaseP"/>
</dbReference>
<sequence>MTRSRELKKQAGSRRAPGWPGISFFRAIPAARALRQSQGHHVNLMKEKRQTACKPGSVRGRCRARYSGCPPSLTRVRPLDGHSSGTFVAERLTRPTRGSARKTPARLAPHVPSYLVLLPVGFAVPLPLPVARCALTAPFHPCPARKPGGLLSVALSLGLTPAGRYPAPFFRGARTFLPRRSGSGHPAIWLVLEVGASGTGVNLCRNRVPNCGGCAAKAAARPAGRPGP</sequence>
<dbReference type="EMBL" id="SNYW01000006">
    <property type="protein sequence ID" value="TDQ83954.1"/>
    <property type="molecule type" value="Genomic_DNA"/>
</dbReference>
<evidence type="ECO:0000313" key="1">
    <source>
        <dbReference type="EMBL" id="TDQ83954.1"/>
    </source>
</evidence>
<dbReference type="Proteomes" id="UP000295783">
    <property type="component" value="Unassembled WGS sequence"/>
</dbReference>
<keyword evidence="2" id="KW-1185">Reference proteome</keyword>
<dbReference type="AntiFam" id="ANF00042">
    <property type="entry name" value="Antisense to RNaseP"/>
</dbReference>